<dbReference type="GeneID" id="65917583"/>
<gene>
    <name evidence="2" type="ORF">A11Y_31140</name>
</gene>
<proteinExistence type="predicted"/>
<dbReference type="Proteomes" id="UP000007271">
    <property type="component" value="Unassembled WGS sequence"/>
</dbReference>
<accession>J2ZTT4</accession>
<name>J2ZTT4_9LACO</name>
<feature type="domain" description="BppU N-terminal" evidence="1">
    <location>
        <begin position="23"/>
        <end position="151"/>
    </location>
</feature>
<dbReference type="Pfam" id="PF10651">
    <property type="entry name" value="BppU_N"/>
    <property type="match status" value="1"/>
</dbReference>
<dbReference type="STRING" id="1185325.A11Y_31140"/>
<dbReference type="AlphaFoldDB" id="J2ZTT4"/>
<reference evidence="2 3" key="1">
    <citation type="submission" date="2012-05" db="EMBL/GenBank/DDBJ databases">
        <title>Complete Genome Sequence of Lactobacillus coryniformis CECT5711.</title>
        <authorList>
            <person name="Rodriguez J.M."/>
        </authorList>
    </citation>
    <scope>NUCLEOTIDE SEQUENCE [LARGE SCALE GENOMIC DNA]</scope>
    <source>
        <strain evidence="3">CECT5711</strain>
    </source>
</reference>
<dbReference type="PATRIC" id="fig|1185325.3.peg.626"/>
<dbReference type="Gene3D" id="2.60.40.3350">
    <property type="match status" value="1"/>
</dbReference>
<protein>
    <recommendedName>
        <fullName evidence="1">BppU N-terminal domain-containing protein</fullName>
    </recommendedName>
</protein>
<dbReference type="EMBL" id="AKFP01000010">
    <property type="protein sequence ID" value="EJN56376.1"/>
    <property type="molecule type" value="Genomic_DNA"/>
</dbReference>
<comment type="caution">
    <text evidence="2">The sequence shown here is derived from an EMBL/GenBank/DDBJ whole genome shotgun (WGS) entry which is preliminary data.</text>
</comment>
<sequence length="341" mass="36852">MAVNTYVQLDLVKPTPTAIDLSGNFNGRVADAQSYLKLWITSNGMPKDLTGMTVYFAGIDPDGNAKKIYGTAQADQPGDNLQTGRITFYFPSGTFSVQGDWDSESTYFGVADTDGTVISTVNIGIRALANKVDMGINSKPFYTDLEKIKTDATTKLQAELDKATKQVTDFIEAQQADITASQTKYNTALNDVIDPTSTLNTGIAALKKTLSAIKMQADANDYVDTTAFNTLSGTVTNLQNSLKALDKRKTNSNPIDYIKSYPAGFAREVNNAADIGITADMLPSGVSLGAVIVDTDVPWTDNTLGWPTQTAKFTQSSRPVVLMRKGTADTVWSAWELVTTW</sequence>
<evidence type="ECO:0000313" key="2">
    <source>
        <dbReference type="EMBL" id="EJN56376.1"/>
    </source>
</evidence>
<evidence type="ECO:0000313" key="3">
    <source>
        <dbReference type="Proteomes" id="UP000007271"/>
    </source>
</evidence>
<evidence type="ECO:0000259" key="1">
    <source>
        <dbReference type="Pfam" id="PF10651"/>
    </source>
</evidence>
<organism evidence="2 3">
    <name type="scientific">Loigolactobacillus coryniformis subsp. coryniformis CECT 5711</name>
    <dbReference type="NCBI Taxonomy" id="1185325"/>
    <lineage>
        <taxon>Bacteria</taxon>
        <taxon>Bacillati</taxon>
        <taxon>Bacillota</taxon>
        <taxon>Bacilli</taxon>
        <taxon>Lactobacillales</taxon>
        <taxon>Lactobacillaceae</taxon>
        <taxon>Loigolactobacillus</taxon>
    </lineage>
</organism>
<dbReference type="RefSeq" id="WP_003677555.1">
    <property type="nucleotide sequence ID" value="NZ_AKFP01000010.1"/>
</dbReference>
<dbReference type="InterPro" id="IPR018913">
    <property type="entry name" value="BppU_N"/>
</dbReference>